<reference evidence="2 3" key="1">
    <citation type="submission" date="2019-03" db="EMBL/GenBank/DDBJ databases">
        <title>First draft genome of Liparis tanakae, snailfish: a comprehensive survey of snailfish specific genes.</title>
        <authorList>
            <person name="Kim W."/>
            <person name="Song I."/>
            <person name="Jeong J.-H."/>
            <person name="Kim D."/>
            <person name="Kim S."/>
            <person name="Ryu S."/>
            <person name="Song J.Y."/>
            <person name="Lee S.K."/>
        </authorList>
    </citation>
    <scope>NUCLEOTIDE SEQUENCE [LARGE SCALE GENOMIC DNA]</scope>
    <source>
        <tissue evidence="2">Muscle</tissue>
    </source>
</reference>
<sequence length="228" mass="25821">MPILLWVRTHLMFELDGLNDRAASERRPQARLSLGFKGPATPLLSAVREEMGTLSDKPTRAEVLDNRCTMRQSRMMLYVQTAFSLDDLLSSPLAENKENRIDRRLADINPTSSQSVSEEEEWTGEERHTGLEGKESKIMYCQGGGESKQKISYISEELSGQEKAHYRDSHMQKKEHEEIPLNGSGGSLMDVPSQGVIHRACHLMGQYAHQLQHYDKHLIALPRHGELV</sequence>
<dbReference type="AlphaFoldDB" id="A0A4Z2G7H8"/>
<protein>
    <submittedName>
        <fullName evidence="2">Uncharacterized protein</fullName>
    </submittedName>
</protein>
<dbReference type="Proteomes" id="UP000314294">
    <property type="component" value="Unassembled WGS sequence"/>
</dbReference>
<organism evidence="2 3">
    <name type="scientific">Liparis tanakae</name>
    <name type="common">Tanaka's snailfish</name>
    <dbReference type="NCBI Taxonomy" id="230148"/>
    <lineage>
        <taxon>Eukaryota</taxon>
        <taxon>Metazoa</taxon>
        <taxon>Chordata</taxon>
        <taxon>Craniata</taxon>
        <taxon>Vertebrata</taxon>
        <taxon>Euteleostomi</taxon>
        <taxon>Actinopterygii</taxon>
        <taxon>Neopterygii</taxon>
        <taxon>Teleostei</taxon>
        <taxon>Neoteleostei</taxon>
        <taxon>Acanthomorphata</taxon>
        <taxon>Eupercaria</taxon>
        <taxon>Perciformes</taxon>
        <taxon>Cottioidei</taxon>
        <taxon>Cottales</taxon>
        <taxon>Liparidae</taxon>
        <taxon>Liparis</taxon>
    </lineage>
</organism>
<accession>A0A4Z2G7H8</accession>
<evidence type="ECO:0000313" key="3">
    <source>
        <dbReference type="Proteomes" id="UP000314294"/>
    </source>
</evidence>
<comment type="caution">
    <text evidence="2">The sequence shown here is derived from an EMBL/GenBank/DDBJ whole genome shotgun (WGS) entry which is preliminary data.</text>
</comment>
<evidence type="ECO:0000256" key="1">
    <source>
        <dbReference type="SAM" id="MobiDB-lite"/>
    </source>
</evidence>
<name>A0A4Z2G7H8_9TELE</name>
<feature type="region of interest" description="Disordered" evidence="1">
    <location>
        <begin position="107"/>
        <end position="129"/>
    </location>
</feature>
<keyword evidence="3" id="KW-1185">Reference proteome</keyword>
<proteinExistence type="predicted"/>
<dbReference type="EMBL" id="SRLO01000693">
    <property type="protein sequence ID" value="TNN48522.1"/>
    <property type="molecule type" value="Genomic_DNA"/>
</dbReference>
<evidence type="ECO:0000313" key="2">
    <source>
        <dbReference type="EMBL" id="TNN48522.1"/>
    </source>
</evidence>
<gene>
    <name evidence="2" type="ORF">EYF80_041266</name>
</gene>